<dbReference type="AlphaFoldDB" id="A0A914DHQ8"/>
<accession>A0A914DHQ8</accession>
<organism evidence="1 2">
    <name type="scientific">Acrobeloides nanus</name>
    <dbReference type="NCBI Taxonomy" id="290746"/>
    <lineage>
        <taxon>Eukaryota</taxon>
        <taxon>Metazoa</taxon>
        <taxon>Ecdysozoa</taxon>
        <taxon>Nematoda</taxon>
        <taxon>Chromadorea</taxon>
        <taxon>Rhabditida</taxon>
        <taxon>Tylenchina</taxon>
        <taxon>Cephalobomorpha</taxon>
        <taxon>Cephaloboidea</taxon>
        <taxon>Cephalobidae</taxon>
        <taxon>Acrobeloides</taxon>
    </lineage>
</organism>
<evidence type="ECO:0000313" key="2">
    <source>
        <dbReference type="WBParaSite" id="ACRNAN_scaffold2506.g29941.t1"/>
    </source>
</evidence>
<dbReference type="Proteomes" id="UP000887540">
    <property type="component" value="Unplaced"/>
</dbReference>
<protein>
    <submittedName>
        <fullName evidence="2">Uncharacterized protein</fullName>
    </submittedName>
</protein>
<reference evidence="2" key="1">
    <citation type="submission" date="2022-11" db="UniProtKB">
        <authorList>
            <consortium name="WormBaseParasite"/>
        </authorList>
    </citation>
    <scope>IDENTIFICATION</scope>
</reference>
<proteinExistence type="predicted"/>
<dbReference type="WBParaSite" id="ACRNAN_scaffold2506.g29941.t1">
    <property type="protein sequence ID" value="ACRNAN_scaffold2506.g29941.t1"/>
    <property type="gene ID" value="ACRNAN_scaffold2506.g29941"/>
</dbReference>
<evidence type="ECO:0000313" key="1">
    <source>
        <dbReference type="Proteomes" id="UP000887540"/>
    </source>
</evidence>
<name>A0A914DHQ8_9BILA</name>
<keyword evidence="1" id="KW-1185">Reference proteome</keyword>
<sequence length="144" mass="17527">MDVLFQDANKLIKKDIIPYYEEVFEAFLLSLRKLEQWLKIKFSEKWLGQFDQIVKIGIEYWKRVWFRTNFVPELINGIYDMYENYDVDKSHLITNKFISSYYTLGIFNGSTNVINANWNLTPLNYHNFIQWHIEYFSIVNDFVR</sequence>